<feature type="domain" description="GIY-YIG" evidence="1">
    <location>
        <begin position="28"/>
        <end position="210"/>
    </location>
</feature>
<proteinExistence type="predicted"/>
<organism evidence="2">
    <name type="scientific">candidate division WOR-3 bacterium</name>
    <dbReference type="NCBI Taxonomy" id="2052148"/>
    <lineage>
        <taxon>Bacteria</taxon>
        <taxon>Bacteria division WOR-3</taxon>
    </lineage>
</organism>
<protein>
    <recommendedName>
        <fullName evidence="1">GIY-YIG domain-containing protein</fullName>
    </recommendedName>
</protein>
<dbReference type="EMBL" id="DSOL01000187">
    <property type="protein sequence ID" value="HEN28289.1"/>
    <property type="molecule type" value="Genomic_DNA"/>
</dbReference>
<sequence>MVVMDSAEACGKIHKFLESLPIWKEPSDNLPRSGIYFFYEAGEYTSHTNGFRIVRVGTHGAGRTLRHRLNDHYFGNREGSIFRKHLGSALLKISGAPDEHIREWMKRRKGNVNWHKFDSVENEVSAVLRSKFHFRVVKVDDVYERENFEEKIIATIVACPVCKPSENWLGRFAWSIKVRTSGLWNSNYVNSSRKMKESDLALFEQRIRETLSKASDS</sequence>
<evidence type="ECO:0000259" key="1">
    <source>
        <dbReference type="Pfam" id="PF26468"/>
    </source>
</evidence>
<dbReference type="InterPro" id="IPR058782">
    <property type="entry name" value="GIY_YIG_3"/>
</dbReference>
<dbReference type="Pfam" id="PF26468">
    <property type="entry name" value="GIY_YIG_3"/>
    <property type="match status" value="1"/>
</dbReference>
<gene>
    <name evidence="2" type="ORF">ENQ77_06545</name>
</gene>
<name>A0A7C2K5D2_UNCW3</name>
<reference evidence="2" key="1">
    <citation type="journal article" date="2020" name="mSystems">
        <title>Genome- and Community-Level Interaction Insights into Carbon Utilization and Element Cycling Functions of Hydrothermarchaeota in Hydrothermal Sediment.</title>
        <authorList>
            <person name="Zhou Z."/>
            <person name="Liu Y."/>
            <person name="Xu W."/>
            <person name="Pan J."/>
            <person name="Luo Z.H."/>
            <person name="Li M."/>
        </authorList>
    </citation>
    <scope>NUCLEOTIDE SEQUENCE [LARGE SCALE GENOMIC DNA]</scope>
    <source>
        <strain evidence="2">SpSt-34</strain>
    </source>
</reference>
<dbReference type="AlphaFoldDB" id="A0A7C2K5D2"/>
<evidence type="ECO:0000313" key="2">
    <source>
        <dbReference type="EMBL" id="HEN28289.1"/>
    </source>
</evidence>
<comment type="caution">
    <text evidence="2">The sequence shown here is derived from an EMBL/GenBank/DDBJ whole genome shotgun (WGS) entry which is preliminary data.</text>
</comment>
<accession>A0A7C2K5D2</accession>